<feature type="region of interest" description="Disordered" evidence="1">
    <location>
        <begin position="1"/>
        <end position="138"/>
    </location>
</feature>
<dbReference type="EMBL" id="BAABRO010000026">
    <property type="protein sequence ID" value="GAA5510632.1"/>
    <property type="molecule type" value="Genomic_DNA"/>
</dbReference>
<name>A0ABP9VZS4_9BACT</name>
<organism evidence="2 3">
    <name type="scientific">Novipirellula caenicola</name>
    <dbReference type="NCBI Taxonomy" id="1536901"/>
    <lineage>
        <taxon>Bacteria</taxon>
        <taxon>Pseudomonadati</taxon>
        <taxon>Planctomycetota</taxon>
        <taxon>Planctomycetia</taxon>
        <taxon>Pirellulales</taxon>
        <taxon>Pirellulaceae</taxon>
        <taxon>Novipirellula</taxon>
    </lineage>
</organism>
<protein>
    <submittedName>
        <fullName evidence="2">Uncharacterized protein</fullName>
    </submittedName>
</protein>
<evidence type="ECO:0000313" key="2">
    <source>
        <dbReference type="EMBL" id="GAA5510632.1"/>
    </source>
</evidence>
<evidence type="ECO:0000313" key="3">
    <source>
        <dbReference type="Proteomes" id="UP001416858"/>
    </source>
</evidence>
<dbReference type="Proteomes" id="UP001416858">
    <property type="component" value="Unassembled WGS sequence"/>
</dbReference>
<sequence>MDNVSHWPSLHLPPLPSAARERSDGPLRPPVVDLAKDPASRRPSPPRRRPHSITTPHRCSPPQTQATDARSVLNRSKPREQSRKSRILHKLLHQPPLPSAARERSDGPSRPPVVDLAKDPAHIRPSTTPRRPHSITPPHYTRFLRCIRKWILHGQFEQRQAETPEPQIPSFSVISLSSCSMTSSPFGASRHLPSSSSGSEQKSSENSLATAAWIANNPILAIAVELSGVPPEQPKVHVA</sequence>
<accession>A0ABP9VZS4</accession>
<reference evidence="2 3" key="1">
    <citation type="submission" date="2024-02" db="EMBL/GenBank/DDBJ databases">
        <title>Rhodopirellula caenicola NBRC 110016.</title>
        <authorList>
            <person name="Ichikawa N."/>
            <person name="Katano-Makiyama Y."/>
            <person name="Hidaka K."/>
        </authorList>
    </citation>
    <scope>NUCLEOTIDE SEQUENCE [LARGE SCALE GENOMIC DNA]</scope>
    <source>
        <strain evidence="2 3">NBRC 110016</strain>
    </source>
</reference>
<evidence type="ECO:0000256" key="1">
    <source>
        <dbReference type="SAM" id="MobiDB-lite"/>
    </source>
</evidence>
<feature type="compositionally biased region" description="Low complexity" evidence="1">
    <location>
        <begin position="1"/>
        <end position="10"/>
    </location>
</feature>
<gene>
    <name evidence="2" type="ORF">Rcae01_06142</name>
</gene>
<comment type="caution">
    <text evidence="2">The sequence shown here is derived from an EMBL/GenBank/DDBJ whole genome shotgun (WGS) entry which is preliminary data.</text>
</comment>
<proteinExistence type="predicted"/>
<keyword evidence="3" id="KW-1185">Reference proteome</keyword>